<evidence type="ECO:0000313" key="21">
    <source>
        <dbReference type="EMBL" id="GEK42193.1"/>
    </source>
</evidence>
<dbReference type="RefSeq" id="WP_057827160.1">
    <property type="nucleotide sequence ID" value="NZ_BAAACL010000018.1"/>
</dbReference>
<dbReference type="GO" id="GO:0016301">
    <property type="term" value="F:kinase activity"/>
    <property type="evidence" value="ECO:0007669"/>
    <property type="project" value="UniProtKB-KW"/>
</dbReference>
<feature type="transmembrane region" description="Helical" evidence="17">
    <location>
        <begin position="215"/>
        <end position="239"/>
    </location>
</feature>
<organism evidence="21 22">
    <name type="scientific">Ligilactobacillus aviarius</name>
    <dbReference type="NCBI Taxonomy" id="1606"/>
    <lineage>
        <taxon>Bacteria</taxon>
        <taxon>Bacillati</taxon>
        <taxon>Bacillota</taxon>
        <taxon>Bacilli</taxon>
        <taxon>Lactobacillales</taxon>
        <taxon>Lactobacillaceae</taxon>
        <taxon>Ligilactobacillus</taxon>
    </lineage>
</organism>
<keyword evidence="5" id="KW-0808">Transferase</keyword>
<evidence type="ECO:0000313" key="22">
    <source>
        <dbReference type="Proteomes" id="UP000321722"/>
    </source>
</evidence>
<feature type="transmembrane region" description="Helical" evidence="17">
    <location>
        <begin position="397"/>
        <end position="429"/>
    </location>
</feature>
<dbReference type="InterPro" id="IPR011297">
    <property type="entry name" value="PTS_IIABC_b_glu"/>
</dbReference>
<dbReference type="InterPro" id="IPR050558">
    <property type="entry name" value="PTS_Sugar-Specific_Components"/>
</dbReference>
<gene>
    <name evidence="21" type="primary">pts33BCA</name>
    <name evidence="21" type="ORF">LAV01_10250</name>
</gene>
<feature type="transmembrane region" description="Helical" evidence="17">
    <location>
        <begin position="176"/>
        <end position="195"/>
    </location>
</feature>
<keyword evidence="6" id="KW-0598">Phosphotransferase system</keyword>
<comment type="subcellular location">
    <subcellularLocation>
        <location evidence="1">Cell membrane</location>
        <topology evidence="1">Multi-pass membrane protein</topology>
    </subcellularLocation>
</comment>
<evidence type="ECO:0000256" key="9">
    <source>
        <dbReference type="ARBA" id="ARBA00022989"/>
    </source>
</evidence>
<dbReference type="Pfam" id="PF00367">
    <property type="entry name" value="PTS_EIIB"/>
    <property type="match status" value="1"/>
</dbReference>
<dbReference type="EC" id="2.7.1.211" evidence="11"/>
<dbReference type="GO" id="GO:0090589">
    <property type="term" value="F:protein-phosphocysteine-trehalose phosphotransferase system transporter activity"/>
    <property type="evidence" value="ECO:0007669"/>
    <property type="project" value="TreeGrafter"/>
</dbReference>
<comment type="caution">
    <text evidence="21">The sequence shown here is derived from an EMBL/GenBank/DDBJ whole genome shotgun (WGS) entry which is preliminary data.</text>
</comment>
<feature type="transmembrane region" description="Helical" evidence="17">
    <location>
        <begin position="145"/>
        <end position="164"/>
    </location>
</feature>
<keyword evidence="8" id="KW-0418">Kinase</keyword>
<proteinExistence type="predicted"/>
<evidence type="ECO:0000256" key="12">
    <source>
        <dbReference type="ARBA" id="ARBA00045139"/>
    </source>
</evidence>
<dbReference type="Gene3D" id="3.30.1360.60">
    <property type="entry name" value="Glucose permease domain IIB"/>
    <property type="match status" value="1"/>
</dbReference>
<dbReference type="PROSITE" id="PS01035">
    <property type="entry name" value="PTS_EIIB_TYPE_1_CYS"/>
    <property type="match status" value="1"/>
</dbReference>
<dbReference type="InterPro" id="IPR001996">
    <property type="entry name" value="PTS_IIB_1"/>
</dbReference>
<keyword evidence="10 17" id="KW-0472">Membrane</keyword>
<evidence type="ECO:0000259" key="19">
    <source>
        <dbReference type="PROSITE" id="PS51098"/>
    </source>
</evidence>
<evidence type="ECO:0000259" key="18">
    <source>
        <dbReference type="PROSITE" id="PS51093"/>
    </source>
</evidence>
<dbReference type="InterPro" id="IPR001127">
    <property type="entry name" value="PTS_EIIA_1_perm"/>
</dbReference>
<dbReference type="PANTHER" id="PTHR30175:SF1">
    <property type="entry name" value="PTS SYSTEM ARBUTIN-, CELLOBIOSE-, AND SALICIN-SPECIFIC EIIBC COMPONENT-RELATED"/>
    <property type="match status" value="1"/>
</dbReference>
<evidence type="ECO:0000259" key="20">
    <source>
        <dbReference type="PROSITE" id="PS51103"/>
    </source>
</evidence>
<dbReference type="GO" id="GO:0009401">
    <property type="term" value="P:phosphoenolpyruvate-dependent sugar phosphotransferase system"/>
    <property type="evidence" value="ECO:0007669"/>
    <property type="project" value="UniProtKB-KW"/>
</dbReference>
<protein>
    <recommendedName>
        <fullName evidence="14">PTS system sucrose-specific EIIBCA component</fullName>
        <ecNumber evidence="11">2.7.1.211</ecNumber>
    </recommendedName>
    <alternativeName>
        <fullName evidence="15">EIIBCA-Scr</fullName>
    </alternativeName>
</protein>
<dbReference type="CDD" id="cd00212">
    <property type="entry name" value="PTS_IIB_glc"/>
    <property type="match status" value="1"/>
</dbReference>
<evidence type="ECO:0000256" key="1">
    <source>
        <dbReference type="ARBA" id="ARBA00004651"/>
    </source>
</evidence>
<keyword evidence="2" id="KW-0813">Transport</keyword>
<evidence type="ECO:0000256" key="16">
    <source>
        <dbReference type="PROSITE-ProRule" id="PRU00421"/>
    </source>
</evidence>
<dbReference type="FunFam" id="3.30.1360.60:FF:000001">
    <property type="entry name" value="PTS system glucose-specific IIBC component PtsG"/>
    <property type="match status" value="1"/>
</dbReference>
<dbReference type="GeneID" id="29934185"/>
<evidence type="ECO:0000256" key="13">
    <source>
        <dbReference type="ARBA" id="ARBA00048931"/>
    </source>
</evidence>
<feature type="transmembrane region" description="Helical" evidence="17">
    <location>
        <begin position="441"/>
        <end position="464"/>
    </location>
</feature>
<dbReference type="FunFam" id="2.70.70.10:FF:000001">
    <property type="entry name" value="PTS system glucose-specific IIA component"/>
    <property type="match status" value="1"/>
</dbReference>
<dbReference type="InterPro" id="IPR018113">
    <property type="entry name" value="PTrfase_EIIB_Cys"/>
</dbReference>
<evidence type="ECO:0000256" key="15">
    <source>
        <dbReference type="ARBA" id="ARBA00081008"/>
    </source>
</evidence>
<keyword evidence="3" id="KW-1003">Cell membrane</keyword>
<evidence type="ECO:0000256" key="2">
    <source>
        <dbReference type="ARBA" id="ARBA00022448"/>
    </source>
</evidence>
<evidence type="ECO:0000256" key="5">
    <source>
        <dbReference type="ARBA" id="ARBA00022679"/>
    </source>
</evidence>
<evidence type="ECO:0000256" key="3">
    <source>
        <dbReference type="ARBA" id="ARBA00022475"/>
    </source>
</evidence>
<accession>A0A510WSJ2</accession>
<dbReference type="AlphaFoldDB" id="A0A510WSJ2"/>
<dbReference type="InterPro" id="IPR011055">
    <property type="entry name" value="Dup_hybrid_motif"/>
</dbReference>
<keyword evidence="22" id="KW-1185">Reference proteome</keyword>
<keyword evidence="4" id="KW-0762">Sugar transport</keyword>
<feature type="domain" description="PTS EIIC type-1" evidence="20">
    <location>
        <begin position="106"/>
        <end position="476"/>
    </location>
</feature>
<dbReference type="NCBIfam" id="TIGR01995">
    <property type="entry name" value="PTS-II-ABC-beta"/>
    <property type="match status" value="1"/>
</dbReference>
<evidence type="ECO:0000256" key="7">
    <source>
        <dbReference type="ARBA" id="ARBA00022692"/>
    </source>
</evidence>
<feature type="transmembrane region" description="Helical" evidence="17">
    <location>
        <begin position="339"/>
        <end position="359"/>
    </location>
</feature>
<dbReference type="NCBIfam" id="TIGR00830">
    <property type="entry name" value="PTBA"/>
    <property type="match status" value="1"/>
</dbReference>
<reference evidence="21 22" key="1">
    <citation type="submission" date="2019-07" db="EMBL/GenBank/DDBJ databases">
        <title>Whole genome shotgun sequence of Lactobacillus aviarius subsp. aviarius NBRC 102162.</title>
        <authorList>
            <person name="Hosoyama A."/>
            <person name="Uohara A."/>
            <person name="Ohji S."/>
            <person name="Ichikawa N."/>
        </authorList>
    </citation>
    <scope>NUCLEOTIDE SEQUENCE [LARGE SCALE GENOMIC DNA]</scope>
    <source>
        <strain evidence="21 22">NBRC 102162</strain>
    </source>
</reference>
<dbReference type="PROSITE" id="PS51093">
    <property type="entry name" value="PTS_EIIA_TYPE_1"/>
    <property type="match status" value="1"/>
</dbReference>
<keyword evidence="9 17" id="KW-1133">Transmembrane helix</keyword>
<feature type="transmembrane region" description="Helical" evidence="17">
    <location>
        <begin position="115"/>
        <end position="139"/>
    </location>
</feature>
<dbReference type="GO" id="GO:0005886">
    <property type="term" value="C:plasma membrane"/>
    <property type="evidence" value="ECO:0007669"/>
    <property type="project" value="UniProtKB-SubCell"/>
</dbReference>
<feature type="transmembrane region" description="Helical" evidence="17">
    <location>
        <begin position="371"/>
        <end position="391"/>
    </location>
</feature>
<evidence type="ECO:0000256" key="4">
    <source>
        <dbReference type="ARBA" id="ARBA00022597"/>
    </source>
</evidence>
<name>A0A510WSJ2_9LACO</name>
<comment type="catalytic activity">
    <reaction evidence="13">
        <text>N(pros)-phospho-L-histidyl-[protein](out) + sucrose = sucrose 6(G)-phosphate(in) + L-histidyl-[protein]</text>
        <dbReference type="Rhea" id="RHEA:49236"/>
        <dbReference type="Rhea" id="RHEA-COMP:9745"/>
        <dbReference type="Rhea" id="RHEA-COMP:9746"/>
        <dbReference type="ChEBI" id="CHEBI:17992"/>
        <dbReference type="ChEBI" id="CHEBI:29979"/>
        <dbReference type="ChEBI" id="CHEBI:64837"/>
        <dbReference type="ChEBI" id="CHEBI:91002"/>
        <dbReference type="EC" id="2.7.1.211"/>
    </reaction>
</comment>
<dbReference type="InterPro" id="IPR036878">
    <property type="entry name" value="Glu_permease_IIB"/>
</dbReference>
<feature type="active site" description="Phosphocysteine intermediate; for EIIB activity" evidence="16">
    <location>
        <position position="26"/>
    </location>
</feature>
<comment type="function">
    <text evidence="12">The phosphoenolpyruvate-dependent sugar phosphotransferase system (sugar PTS), a major carbohydrate active transport system, catalyzes the phosphorylation of incoming sugar substrates concomitantly with their translocation across the cell membrane. This system is involved in sucrose transport.</text>
</comment>
<dbReference type="GO" id="GO:0008982">
    <property type="term" value="F:protein-N(PI)-phosphohistidine-sugar phosphotransferase activity"/>
    <property type="evidence" value="ECO:0007669"/>
    <property type="project" value="InterPro"/>
</dbReference>
<dbReference type="InterPro" id="IPR003352">
    <property type="entry name" value="PTS_EIIC"/>
</dbReference>
<feature type="domain" description="PTS EIIA type-1" evidence="18">
    <location>
        <begin position="528"/>
        <end position="632"/>
    </location>
</feature>
<sequence>MAYQYLCKKIIAGVGGKDNVISVVHCTTRLRFKLKDEKKANDEEVKNIDGVISVVKAGGQYQVVIGNNVADVYDELIKIGGFSGGGEVPDDYEDTSNMSLLDRFIDMISSIFTPALGPLCAAGMIKGFAAMFASLGWIAKTSGTYQILYAIGDSFFYFLPIVLALSASKKFHLDKYIGLTIAAVMCYPSIVAMASSHHVLFTLFKGTFLQSEIHATFLGIPVVAASYTSSVIPIILAVWFAGHVQKWMKKIIPETVKLFLVPFFTLLIAVPVSLIVIGPVATWLGDIIGFACKAVYGFSPILAGLLLAGFWQVFVMFGLHWGIVAVAMANLAALGYMPILPMSTAVCFAQIGVVLAIIFQTKDQKLRSVAIPAFVSGIFGVTEPAIYGVTLPRKKPFILSCIAGAVTGGIIGAFHGLGYMMGGMGIFVYPSMINPKAGIGMGFWGTIIASVVGFILGFLLQVLFGKNAVDGPEVAAAVEAPAPVVDEVYDHDETQGAQPEKQNVCYNPATTLASPIKGNAVPLASIKDEVFASGAMGKGVAVEPSDNVIAAPDDAEVLMTFPTGHAIGLRTKDGAEVLIHIGMDTVELQGKGFETLVNKGDHVTKGQQLIKFDLDEIKNAGYDTTIPMVITNSKNYHEIKAIKEGQVNAGDELLSLK</sequence>
<keyword evidence="7 17" id="KW-0812">Transmembrane</keyword>
<evidence type="ECO:0000256" key="11">
    <source>
        <dbReference type="ARBA" id="ARBA00044053"/>
    </source>
</evidence>
<dbReference type="Proteomes" id="UP000321722">
    <property type="component" value="Unassembled WGS sequence"/>
</dbReference>
<dbReference type="Pfam" id="PF02378">
    <property type="entry name" value="PTS_EIIC"/>
    <property type="match status" value="1"/>
</dbReference>
<dbReference type="PROSITE" id="PS51103">
    <property type="entry name" value="PTS_EIIC_TYPE_1"/>
    <property type="match status" value="1"/>
</dbReference>
<dbReference type="PROSITE" id="PS00371">
    <property type="entry name" value="PTS_EIIA_TYPE_1_HIS"/>
    <property type="match status" value="1"/>
</dbReference>
<feature type="transmembrane region" description="Helical" evidence="17">
    <location>
        <begin position="259"/>
        <end position="281"/>
    </location>
</feature>
<dbReference type="EMBL" id="BJUI01000014">
    <property type="protein sequence ID" value="GEK42193.1"/>
    <property type="molecule type" value="Genomic_DNA"/>
</dbReference>
<evidence type="ECO:0000256" key="10">
    <source>
        <dbReference type="ARBA" id="ARBA00023136"/>
    </source>
</evidence>
<evidence type="ECO:0000256" key="14">
    <source>
        <dbReference type="ARBA" id="ARBA00074554"/>
    </source>
</evidence>
<dbReference type="SUPFAM" id="SSF51261">
    <property type="entry name" value="Duplicated hybrid motif"/>
    <property type="match status" value="1"/>
</dbReference>
<dbReference type="SUPFAM" id="SSF55604">
    <property type="entry name" value="Glucose permease domain IIB"/>
    <property type="match status" value="1"/>
</dbReference>
<evidence type="ECO:0000256" key="6">
    <source>
        <dbReference type="ARBA" id="ARBA00022683"/>
    </source>
</evidence>
<feature type="domain" description="PTS EIIB type-1" evidence="19">
    <location>
        <begin position="4"/>
        <end position="86"/>
    </location>
</feature>
<evidence type="ECO:0000256" key="8">
    <source>
        <dbReference type="ARBA" id="ARBA00022777"/>
    </source>
</evidence>
<dbReference type="Pfam" id="PF00358">
    <property type="entry name" value="PTS_EIIA_1"/>
    <property type="match status" value="1"/>
</dbReference>
<dbReference type="GO" id="GO:0015771">
    <property type="term" value="P:trehalose transport"/>
    <property type="evidence" value="ECO:0007669"/>
    <property type="project" value="TreeGrafter"/>
</dbReference>
<dbReference type="Gene3D" id="2.70.70.10">
    <property type="entry name" value="Glucose Permease (Domain IIA)"/>
    <property type="match status" value="1"/>
</dbReference>
<evidence type="ECO:0000256" key="17">
    <source>
        <dbReference type="SAM" id="Phobius"/>
    </source>
</evidence>
<dbReference type="InterPro" id="IPR013013">
    <property type="entry name" value="PTS_EIIC_1"/>
</dbReference>
<dbReference type="PROSITE" id="PS51098">
    <property type="entry name" value="PTS_EIIB_TYPE_1"/>
    <property type="match status" value="1"/>
</dbReference>
<dbReference type="PANTHER" id="PTHR30175">
    <property type="entry name" value="PHOSPHOTRANSFERASE SYSTEM TRANSPORT PROTEIN"/>
    <property type="match status" value="1"/>
</dbReference>